<keyword evidence="1" id="KW-0472">Membrane</keyword>
<keyword evidence="3" id="KW-1185">Reference proteome</keyword>
<keyword evidence="1" id="KW-0812">Transmembrane</keyword>
<keyword evidence="1" id="KW-1133">Transmembrane helix</keyword>
<dbReference type="EMBL" id="CBXF010000085">
    <property type="protein sequence ID" value="CDL82993.1"/>
    <property type="molecule type" value="Genomic_DNA"/>
</dbReference>
<reference evidence="2" key="1">
    <citation type="submission" date="2013-11" db="EMBL/GenBank/DDBJ databases">
        <title>Draft genome sequence and annotation of the entomopathogenic bacteria, Xenorhabdus cabanillasi strain JM26 and Xenorhabdus szentirmai strain DSM 16338.</title>
        <authorList>
            <person name="Gualtieri M."/>
            <person name="Ogier J.C."/>
            <person name="Pages S."/>
            <person name="Givaudan A."/>
            <person name="Gaudriault S."/>
        </authorList>
    </citation>
    <scope>NUCLEOTIDE SEQUENCE [LARGE SCALE GENOMIC DNA]</scope>
    <source>
        <strain evidence="2">DSM 16338</strain>
    </source>
</reference>
<proteinExistence type="predicted"/>
<dbReference type="STRING" id="1427518.XSR1_270033"/>
<protein>
    <submittedName>
        <fullName evidence="2">Uncharacterized protein</fullName>
    </submittedName>
</protein>
<evidence type="ECO:0000313" key="2">
    <source>
        <dbReference type="EMBL" id="CDL82993.1"/>
    </source>
</evidence>
<gene>
    <name evidence="2" type="ORF">XSR1_270033</name>
</gene>
<evidence type="ECO:0000256" key="1">
    <source>
        <dbReference type="SAM" id="Phobius"/>
    </source>
</evidence>
<feature type="transmembrane region" description="Helical" evidence="1">
    <location>
        <begin position="24"/>
        <end position="43"/>
    </location>
</feature>
<comment type="caution">
    <text evidence="2">The sequence shown here is derived from an EMBL/GenBank/DDBJ whole genome shotgun (WGS) entry which is preliminary data.</text>
</comment>
<sequence>MKLNGNIFPYAFVKAFFMGNKNEVMGSKVIILWNVKVIFFYILKTSFQLFGMITDFLDSESH</sequence>
<name>W1IYV1_9GAMM</name>
<accession>W1IYV1</accession>
<dbReference type="AlphaFoldDB" id="W1IYV1"/>
<dbReference type="Proteomes" id="UP000019202">
    <property type="component" value="Unassembled WGS sequence"/>
</dbReference>
<evidence type="ECO:0000313" key="3">
    <source>
        <dbReference type="Proteomes" id="UP000019202"/>
    </source>
</evidence>
<organism evidence="2 3">
    <name type="scientific">Xenorhabdus szentirmaii DSM 16338</name>
    <dbReference type="NCBI Taxonomy" id="1427518"/>
    <lineage>
        <taxon>Bacteria</taxon>
        <taxon>Pseudomonadati</taxon>
        <taxon>Pseudomonadota</taxon>
        <taxon>Gammaproteobacteria</taxon>
        <taxon>Enterobacterales</taxon>
        <taxon>Morganellaceae</taxon>
        <taxon>Xenorhabdus</taxon>
    </lineage>
</organism>